<proteinExistence type="predicted"/>
<dbReference type="STRING" id="35608.A0A2U1P1W5"/>
<name>A0A2U1P1W5_ARTAN</name>
<dbReference type="AlphaFoldDB" id="A0A2U1P1W5"/>
<evidence type="ECO:0000313" key="2">
    <source>
        <dbReference type="EMBL" id="PWA79738.1"/>
    </source>
</evidence>
<feature type="compositionally biased region" description="Low complexity" evidence="1">
    <location>
        <begin position="1"/>
        <end position="18"/>
    </location>
</feature>
<evidence type="ECO:0000256" key="1">
    <source>
        <dbReference type="SAM" id="MobiDB-lite"/>
    </source>
</evidence>
<reference evidence="2 3" key="1">
    <citation type="journal article" date="2018" name="Mol. Plant">
        <title>The genome of Artemisia annua provides insight into the evolution of Asteraceae family and artemisinin biosynthesis.</title>
        <authorList>
            <person name="Shen Q."/>
            <person name="Zhang L."/>
            <person name="Liao Z."/>
            <person name="Wang S."/>
            <person name="Yan T."/>
            <person name="Shi P."/>
            <person name="Liu M."/>
            <person name="Fu X."/>
            <person name="Pan Q."/>
            <person name="Wang Y."/>
            <person name="Lv Z."/>
            <person name="Lu X."/>
            <person name="Zhang F."/>
            <person name="Jiang W."/>
            <person name="Ma Y."/>
            <person name="Chen M."/>
            <person name="Hao X."/>
            <person name="Li L."/>
            <person name="Tang Y."/>
            <person name="Lv G."/>
            <person name="Zhou Y."/>
            <person name="Sun X."/>
            <person name="Brodelius P.E."/>
            <person name="Rose J.K.C."/>
            <person name="Tang K."/>
        </authorList>
    </citation>
    <scope>NUCLEOTIDE SEQUENCE [LARGE SCALE GENOMIC DNA]</scope>
    <source>
        <strain evidence="3">cv. Huhao1</strain>
        <tissue evidence="2">Leaf</tissue>
    </source>
</reference>
<accession>A0A2U1P1W5</accession>
<evidence type="ECO:0000313" key="3">
    <source>
        <dbReference type="Proteomes" id="UP000245207"/>
    </source>
</evidence>
<dbReference type="Pfam" id="PF07939">
    <property type="entry name" value="DUF1685"/>
    <property type="match status" value="1"/>
</dbReference>
<sequence>MTETMTSCSSSLSTSPYDSEVEELQHLENAPPLWKNSKKILSRQPSMLETQRDLTWEKKRRQMLKQEQKREISIANPNEHLSDEDVDELKGSIELGFGFNEEKGGQDLANTLPALDFYFAVNRLGSPVSSPRGASSPISKLSGFGSSSSKSLDEGRSSISSEESWKICSQGEDPQHVKTKLRHWAQVVACSVKQSSGNGGRD</sequence>
<gene>
    <name evidence="2" type="ORF">CTI12_AA173190</name>
</gene>
<dbReference type="PANTHER" id="PTHR31865">
    <property type="entry name" value="OSJNBA0071G03.3 PROTEIN"/>
    <property type="match status" value="1"/>
</dbReference>
<feature type="region of interest" description="Disordered" evidence="1">
    <location>
        <begin position="127"/>
        <end position="172"/>
    </location>
</feature>
<keyword evidence="3" id="KW-1185">Reference proteome</keyword>
<feature type="region of interest" description="Disordered" evidence="1">
    <location>
        <begin position="1"/>
        <end position="30"/>
    </location>
</feature>
<dbReference type="OrthoDB" id="1912729at2759"/>
<dbReference type="InterPro" id="IPR012881">
    <property type="entry name" value="DUF1685"/>
</dbReference>
<dbReference type="Proteomes" id="UP000245207">
    <property type="component" value="Unassembled WGS sequence"/>
</dbReference>
<feature type="compositionally biased region" description="Low complexity" evidence="1">
    <location>
        <begin position="135"/>
        <end position="150"/>
    </location>
</feature>
<organism evidence="2 3">
    <name type="scientific">Artemisia annua</name>
    <name type="common">Sweet wormwood</name>
    <dbReference type="NCBI Taxonomy" id="35608"/>
    <lineage>
        <taxon>Eukaryota</taxon>
        <taxon>Viridiplantae</taxon>
        <taxon>Streptophyta</taxon>
        <taxon>Embryophyta</taxon>
        <taxon>Tracheophyta</taxon>
        <taxon>Spermatophyta</taxon>
        <taxon>Magnoliopsida</taxon>
        <taxon>eudicotyledons</taxon>
        <taxon>Gunneridae</taxon>
        <taxon>Pentapetalae</taxon>
        <taxon>asterids</taxon>
        <taxon>campanulids</taxon>
        <taxon>Asterales</taxon>
        <taxon>Asteraceae</taxon>
        <taxon>Asteroideae</taxon>
        <taxon>Anthemideae</taxon>
        <taxon>Artemisiinae</taxon>
        <taxon>Artemisia</taxon>
    </lineage>
</organism>
<dbReference type="PANTHER" id="PTHR31865:SF3">
    <property type="entry name" value="PHOSPHODIESTERASE EPSILON-1, PUTATIVE (DUF1685)-RELATED"/>
    <property type="match status" value="1"/>
</dbReference>
<protein>
    <submittedName>
        <fullName evidence="2">Uncharacterized protein</fullName>
    </submittedName>
</protein>
<comment type="caution">
    <text evidence="2">The sequence shown here is derived from an EMBL/GenBank/DDBJ whole genome shotgun (WGS) entry which is preliminary data.</text>
</comment>
<dbReference type="EMBL" id="PKPP01001813">
    <property type="protein sequence ID" value="PWA79738.1"/>
    <property type="molecule type" value="Genomic_DNA"/>
</dbReference>